<accession>A0A363NL83</accession>
<name>A0A363NL83_9SPHI</name>
<dbReference type="InterPro" id="IPR051918">
    <property type="entry name" value="STPP_CPPED1"/>
</dbReference>
<dbReference type="InterPro" id="IPR032288">
    <property type="entry name" value="Metallophos_C"/>
</dbReference>
<dbReference type="EMBL" id="QCXX01000010">
    <property type="protein sequence ID" value="PUV21460.1"/>
    <property type="molecule type" value="Genomic_DNA"/>
</dbReference>
<dbReference type="Proteomes" id="UP000250831">
    <property type="component" value="Unassembled WGS sequence"/>
</dbReference>
<feature type="signal peptide" evidence="1">
    <location>
        <begin position="1"/>
        <end position="23"/>
    </location>
</feature>
<dbReference type="SUPFAM" id="SSF56300">
    <property type="entry name" value="Metallo-dependent phosphatases"/>
    <property type="match status" value="1"/>
</dbReference>
<reference evidence="4 5" key="1">
    <citation type="submission" date="2018-04" db="EMBL/GenBank/DDBJ databases">
        <title>Sphingobacterium sp. M46 Genome.</title>
        <authorList>
            <person name="Cheng J."/>
            <person name="Li Y."/>
        </authorList>
    </citation>
    <scope>NUCLEOTIDE SEQUENCE [LARGE SCALE GENOMIC DNA]</scope>
    <source>
        <strain evidence="4 5">M46</strain>
    </source>
</reference>
<feature type="domain" description="Calcineurin-like phosphoesterase C-terminal" evidence="2">
    <location>
        <begin position="324"/>
        <end position="472"/>
    </location>
</feature>
<dbReference type="InterPro" id="IPR029052">
    <property type="entry name" value="Metallo-depent_PP-like"/>
</dbReference>
<dbReference type="Pfam" id="PF16370">
    <property type="entry name" value="MetallophosC"/>
    <property type="match status" value="1"/>
</dbReference>
<evidence type="ECO:0000256" key="1">
    <source>
        <dbReference type="SAM" id="SignalP"/>
    </source>
</evidence>
<dbReference type="AlphaFoldDB" id="A0A363NL83"/>
<feature type="chain" id="PRO_5016727113" evidence="1">
    <location>
        <begin position="24"/>
        <end position="482"/>
    </location>
</feature>
<evidence type="ECO:0000259" key="2">
    <source>
        <dbReference type="Pfam" id="PF16370"/>
    </source>
</evidence>
<evidence type="ECO:0000313" key="4">
    <source>
        <dbReference type="EMBL" id="PUV21460.1"/>
    </source>
</evidence>
<feature type="domain" description="Calcineurin-like phosphoesterase N-terminal" evidence="3">
    <location>
        <begin position="30"/>
        <end position="105"/>
    </location>
</feature>
<gene>
    <name evidence="4" type="ORF">DCO56_27020</name>
</gene>
<dbReference type="Gene3D" id="3.60.21.10">
    <property type="match status" value="1"/>
</dbReference>
<proteinExistence type="predicted"/>
<organism evidence="4 5">
    <name type="scientific">Sphingobacterium athyrii</name>
    <dbReference type="NCBI Taxonomy" id="2152717"/>
    <lineage>
        <taxon>Bacteria</taxon>
        <taxon>Pseudomonadati</taxon>
        <taxon>Bacteroidota</taxon>
        <taxon>Sphingobacteriia</taxon>
        <taxon>Sphingobacteriales</taxon>
        <taxon>Sphingobacteriaceae</taxon>
        <taxon>Sphingobacterium</taxon>
    </lineage>
</organism>
<evidence type="ECO:0000259" key="3">
    <source>
        <dbReference type="Pfam" id="PF16371"/>
    </source>
</evidence>
<dbReference type="Pfam" id="PF16371">
    <property type="entry name" value="MetallophosN"/>
    <property type="match status" value="1"/>
</dbReference>
<dbReference type="OrthoDB" id="1776264at2"/>
<keyword evidence="1" id="KW-0732">Signal</keyword>
<protein>
    <submittedName>
        <fullName evidence="4">Serine/threonine protein phosphatase</fullName>
    </submittedName>
</protein>
<dbReference type="PROSITE" id="PS51257">
    <property type="entry name" value="PROKAR_LIPOPROTEIN"/>
    <property type="match status" value="1"/>
</dbReference>
<sequence>MIKMTLLFTALLSMICLSTACFARGLEVQGQVRQVEGQPVAKVAVTDGYKIVFSDHRGHYRIIPSPLARFVYITVPAGFEMSAKNNGGNFFIPLPKAGTTDAFNFVLEPIGIDSTHAFFVLGDPQVYNAADVQRCELFAADIKNYKDSALRNIPVHGMVVGDMVGDRPDLFVGVKQAFELANMSYFFSKGNHDLLTDQRSNTTASMLYEENFGPRYYAFDRGSMHYIVLDDVFYLGRRGEYVGYICEEQFRWLRLDLQKVPKGSTIVMMFHIPTASKDFRKIERKQQVVNAQHLYTMLKDYKVHILSGHTHLHDHFQPAPRILEHNQASISGIFWQEKNSCADGTPVGYSVYVAKGDSLTWRYKSLGLPDNIQCRAYGLGENPERPNELTALVWNYDNAWRVSWYEDGVYVGEMQQFTGHDPQTRKKIVENKDKYAYDWIWTTTTDHLFAAKPLNPDSEMMVLVEDRFGIKYKTYVQQKKDR</sequence>
<keyword evidence="5" id="KW-1185">Reference proteome</keyword>
<dbReference type="PANTHER" id="PTHR43143">
    <property type="entry name" value="METALLOPHOSPHOESTERASE, CALCINEURIN SUPERFAMILY"/>
    <property type="match status" value="1"/>
</dbReference>
<comment type="caution">
    <text evidence="4">The sequence shown here is derived from an EMBL/GenBank/DDBJ whole genome shotgun (WGS) entry which is preliminary data.</text>
</comment>
<evidence type="ECO:0000313" key="5">
    <source>
        <dbReference type="Proteomes" id="UP000250831"/>
    </source>
</evidence>
<dbReference type="InterPro" id="IPR032285">
    <property type="entry name" value="Metallophos_N"/>
</dbReference>
<dbReference type="PANTHER" id="PTHR43143:SF1">
    <property type="entry name" value="SERINE_THREONINE-PROTEIN PHOSPHATASE CPPED1"/>
    <property type="match status" value="1"/>
</dbReference>
<dbReference type="RefSeq" id="WP_108636800.1">
    <property type="nucleotide sequence ID" value="NZ_QCXX01000010.1"/>
</dbReference>